<dbReference type="AlphaFoldDB" id="A0A0N4XVR4"/>
<evidence type="ECO:0000313" key="4">
    <source>
        <dbReference type="WBParaSite" id="NBR_0000691301-mRNA-1"/>
    </source>
</evidence>
<dbReference type="Proteomes" id="UP000271162">
    <property type="component" value="Unassembled WGS sequence"/>
</dbReference>
<accession>A0A0N4XVR4</accession>
<reference evidence="2 3" key="2">
    <citation type="submission" date="2018-11" db="EMBL/GenBank/DDBJ databases">
        <authorList>
            <consortium name="Pathogen Informatics"/>
        </authorList>
    </citation>
    <scope>NUCLEOTIDE SEQUENCE [LARGE SCALE GENOMIC DNA]</scope>
</reference>
<evidence type="ECO:0000313" key="3">
    <source>
        <dbReference type="Proteomes" id="UP000271162"/>
    </source>
</evidence>
<reference evidence="4" key="1">
    <citation type="submission" date="2017-02" db="UniProtKB">
        <authorList>
            <consortium name="WormBaseParasite"/>
        </authorList>
    </citation>
    <scope>IDENTIFICATION</scope>
</reference>
<evidence type="ECO:0000256" key="1">
    <source>
        <dbReference type="SAM" id="MobiDB-lite"/>
    </source>
</evidence>
<feature type="region of interest" description="Disordered" evidence="1">
    <location>
        <begin position="47"/>
        <end position="123"/>
    </location>
</feature>
<dbReference type="EMBL" id="UYSL01019841">
    <property type="protein sequence ID" value="VDL70503.1"/>
    <property type="molecule type" value="Genomic_DNA"/>
</dbReference>
<organism evidence="4">
    <name type="scientific">Nippostrongylus brasiliensis</name>
    <name type="common">Rat hookworm</name>
    <dbReference type="NCBI Taxonomy" id="27835"/>
    <lineage>
        <taxon>Eukaryota</taxon>
        <taxon>Metazoa</taxon>
        <taxon>Ecdysozoa</taxon>
        <taxon>Nematoda</taxon>
        <taxon>Chromadorea</taxon>
        <taxon>Rhabditida</taxon>
        <taxon>Rhabditina</taxon>
        <taxon>Rhabditomorpha</taxon>
        <taxon>Strongyloidea</taxon>
        <taxon>Heligmosomidae</taxon>
        <taxon>Nippostrongylus</taxon>
    </lineage>
</organism>
<dbReference type="WBParaSite" id="NBR_0000691301-mRNA-1">
    <property type="protein sequence ID" value="NBR_0000691301-mRNA-1"/>
    <property type="gene ID" value="NBR_0000691301"/>
</dbReference>
<evidence type="ECO:0000313" key="2">
    <source>
        <dbReference type="EMBL" id="VDL70503.1"/>
    </source>
</evidence>
<sequence length="123" mass="13518">MEKHYQPKKLSDVAGPEARVSLMSLVQRPGRLRTVAVLKPSRTTVAPVKVAGPPAGEGQKPPDKIAAGTRTKPVPKPKPQWEPHTTGKKMASMIERPEAGREADRRSCQEEPIQEPDEKPVKE</sequence>
<name>A0A0N4XVR4_NIPBR</name>
<protein>
    <submittedName>
        <fullName evidence="4">TROAP</fullName>
    </submittedName>
</protein>
<proteinExistence type="predicted"/>
<keyword evidence="3" id="KW-1185">Reference proteome</keyword>
<gene>
    <name evidence="2" type="ORF">NBR_LOCUS6914</name>
</gene>
<feature type="compositionally biased region" description="Basic and acidic residues" evidence="1">
    <location>
        <begin position="95"/>
        <end position="109"/>
    </location>
</feature>